<evidence type="ECO:0000259" key="3">
    <source>
        <dbReference type="Pfam" id="PF08386"/>
    </source>
</evidence>
<reference evidence="4 5" key="1">
    <citation type="submission" date="2021-12" db="EMBL/GenBank/DDBJ databases">
        <title>Discovery of the Pendulisporaceae a myxobacterial family with distinct sporulation behavior and unique specialized metabolism.</title>
        <authorList>
            <person name="Garcia R."/>
            <person name="Popoff A."/>
            <person name="Bader C.D."/>
            <person name="Loehr J."/>
            <person name="Walesch S."/>
            <person name="Walt C."/>
            <person name="Boldt J."/>
            <person name="Bunk B."/>
            <person name="Haeckl F.J.F.P.J."/>
            <person name="Gunesch A.P."/>
            <person name="Birkelbach J."/>
            <person name="Nuebel U."/>
            <person name="Pietschmann T."/>
            <person name="Bach T."/>
            <person name="Mueller R."/>
        </authorList>
    </citation>
    <scope>NUCLEOTIDE SEQUENCE [LARGE SCALE GENOMIC DNA]</scope>
    <source>
        <strain evidence="4 5">MSr11954</strain>
    </source>
</reference>
<keyword evidence="2 4" id="KW-0378">Hydrolase</keyword>
<dbReference type="PANTHER" id="PTHR43248">
    <property type="entry name" value="2-SUCCINYL-6-HYDROXY-2,4-CYCLOHEXADIENE-1-CARBOXYLATE SYNTHASE"/>
    <property type="match status" value="1"/>
</dbReference>
<dbReference type="InterPro" id="IPR029058">
    <property type="entry name" value="AB_hydrolase_fold"/>
</dbReference>
<dbReference type="PANTHER" id="PTHR43248:SF25">
    <property type="entry name" value="AB HYDROLASE-1 DOMAIN-CONTAINING PROTEIN-RELATED"/>
    <property type="match status" value="1"/>
</dbReference>
<name>A0ABZ2MBZ0_9BACT</name>
<dbReference type="InterPro" id="IPR013595">
    <property type="entry name" value="Pept_S33_TAP-like_C"/>
</dbReference>
<keyword evidence="5" id="KW-1185">Reference proteome</keyword>
<proteinExistence type="inferred from homology"/>
<evidence type="ECO:0000313" key="4">
    <source>
        <dbReference type="EMBL" id="WXB20000.1"/>
    </source>
</evidence>
<evidence type="ECO:0000256" key="1">
    <source>
        <dbReference type="ARBA" id="ARBA00010088"/>
    </source>
</evidence>
<dbReference type="Pfam" id="PF08386">
    <property type="entry name" value="Abhydrolase_4"/>
    <property type="match status" value="1"/>
</dbReference>
<gene>
    <name evidence="4" type="ORF">LZC94_22595</name>
</gene>
<dbReference type="RefSeq" id="WP_394829600.1">
    <property type="nucleotide sequence ID" value="NZ_CP089984.1"/>
</dbReference>
<dbReference type="SUPFAM" id="SSF53474">
    <property type="entry name" value="alpha/beta-Hydrolases"/>
    <property type="match status" value="1"/>
</dbReference>
<comment type="similarity">
    <text evidence="1">Belongs to the peptidase S33 family.</text>
</comment>
<sequence>MPLPLDWDHPRGETIDIFVRRLPAAQPSGRQAWLLAGGPGGSGLDMLKPALTLHREDPTVDVYLPDHRGTGQSHIFGCPNSVPLGDRPDALSFWAPCIDALEAKWGAGLAQLTTTNAAHDLGALIGRTRRAHDEVHVLGISYGTIWAQRYLQFFPRQATSVTLDGLVHTPPSDIFGSDTLFDKIARELMQGCGTDPFCAGKLGPHPEDRLRALHEALDAGTCAPLAQAGVTRKDMRNAFATLLSAARLRVLIPAVTYRALRCGPADVEAVKKIALRFRWQPSDAPWSEDGFADALYMHIILSEISAPTPPSLEELQRAQAATFASADESTLLRKLYDIWPRYPHDRHVAEYPDTRVPMLLLNGTLDPQTRIEDARQIAGHYTRPNQTFISVPNAGHPVMSTSYIAGNDRMTCGEQMWISFMKDPRAPIDPSCMGHLRGFAFEGTPQLAKQFLGTADLWENTP</sequence>
<dbReference type="InterPro" id="IPR051601">
    <property type="entry name" value="Serine_prot/Carboxylest_S33"/>
</dbReference>
<organism evidence="4 5">
    <name type="scientific">Pendulispora albinea</name>
    <dbReference type="NCBI Taxonomy" id="2741071"/>
    <lineage>
        <taxon>Bacteria</taxon>
        <taxon>Pseudomonadati</taxon>
        <taxon>Myxococcota</taxon>
        <taxon>Myxococcia</taxon>
        <taxon>Myxococcales</taxon>
        <taxon>Sorangiineae</taxon>
        <taxon>Pendulisporaceae</taxon>
        <taxon>Pendulispora</taxon>
    </lineage>
</organism>
<evidence type="ECO:0000313" key="5">
    <source>
        <dbReference type="Proteomes" id="UP001370348"/>
    </source>
</evidence>
<feature type="domain" description="Peptidase S33 tripeptidyl aminopeptidase-like C-terminal" evidence="3">
    <location>
        <begin position="339"/>
        <end position="428"/>
    </location>
</feature>
<dbReference type="Gene3D" id="3.40.50.1820">
    <property type="entry name" value="alpha/beta hydrolase"/>
    <property type="match status" value="1"/>
</dbReference>
<dbReference type="Proteomes" id="UP001370348">
    <property type="component" value="Chromosome"/>
</dbReference>
<accession>A0ABZ2MBZ0</accession>
<protein>
    <submittedName>
        <fullName evidence="4">Alpha/beta hydrolase</fullName>
    </submittedName>
</protein>
<dbReference type="GO" id="GO:0016787">
    <property type="term" value="F:hydrolase activity"/>
    <property type="evidence" value="ECO:0007669"/>
    <property type="project" value="UniProtKB-KW"/>
</dbReference>
<dbReference type="EMBL" id="CP089984">
    <property type="protein sequence ID" value="WXB20000.1"/>
    <property type="molecule type" value="Genomic_DNA"/>
</dbReference>
<evidence type="ECO:0000256" key="2">
    <source>
        <dbReference type="ARBA" id="ARBA00022801"/>
    </source>
</evidence>